<dbReference type="AlphaFoldDB" id="A0A0G1CD94"/>
<dbReference type="STRING" id="1618436.UV59_C0035G0007"/>
<sequence length="236" mass="27099">MPKISFSEYFKLGKSQHELDFVDIPINTSDIPLFIDPYAISKRDDRWSIQCHNHIVSFFQRVIDLMRSNKDNEAKYMLAGLKEPNQTRFGLSKGIHPRGRGIGREQSVDLFDALQDSTAVRTGFIKDLEDCELLIEGISRDKISNIATDIIKSQLIEYTQAQCFLFNVPMSSVASDLIWDVANTKWTNQYADLPVCNGRSVILVPCIWKHRIRGSRVNHELLAYLFLWIINITDFG</sequence>
<dbReference type="Proteomes" id="UP000034543">
    <property type="component" value="Unassembled WGS sequence"/>
</dbReference>
<evidence type="ECO:0000313" key="2">
    <source>
        <dbReference type="Proteomes" id="UP000034543"/>
    </source>
</evidence>
<organism evidence="1 2">
    <name type="scientific">Candidatus Gottesmanbacteria bacterium GW2011_GWA1_43_11</name>
    <dbReference type="NCBI Taxonomy" id="1618436"/>
    <lineage>
        <taxon>Bacteria</taxon>
        <taxon>Candidatus Gottesmaniibacteriota</taxon>
    </lineage>
</organism>
<reference evidence="1 2" key="1">
    <citation type="journal article" date="2015" name="Nature">
        <title>rRNA introns, odd ribosomes, and small enigmatic genomes across a large radiation of phyla.</title>
        <authorList>
            <person name="Brown C.T."/>
            <person name="Hug L.A."/>
            <person name="Thomas B.C."/>
            <person name="Sharon I."/>
            <person name="Castelle C.J."/>
            <person name="Singh A."/>
            <person name="Wilkins M.J."/>
            <person name="Williams K.H."/>
            <person name="Banfield J.F."/>
        </authorList>
    </citation>
    <scope>NUCLEOTIDE SEQUENCE [LARGE SCALE GENOMIC DNA]</scope>
</reference>
<name>A0A0G1CD94_9BACT</name>
<accession>A0A0G1CD94</accession>
<dbReference type="EMBL" id="LCFB01000035">
    <property type="protein sequence ID" value="KKS83625.1"/>
    <property type="molecule type" value="Genomic_DNA"/>
</dbReference>
<proteinExistence type="predicted"/>
<gene>
    <name evidence="1" type="ORF">UV59_C0035G0007</name>
</gene>
<protein>
    <submittedName>
        <fullName evidence="1">Uncharacterized protein</fullName>
    </submittedName>
</protein>
<evidence type="ECO:0000313" key="1">
    <source>
        <dbReference type="EMBL" id="KKS83625.1"/>
    </source>
</evidence>
<comment type="caution">
    <text evidence="1">The sequence shown here is derived from an EMBL/GenBank/DDBJ whole genome shotgun (WGS) entry which is preliminary data.</text>
</comment>